<gene>
    <name evidence="2" type="ORF">FA15DRAFT_710823</name>
</gene>
<feature type="compositionally biased region" description="Polar residues" evidence="1">
    <location>
        <begin position="241"/>
        <end position="260"/>
    </location>
</feature>
<sequence>MVVDAHYDENGMLIHMELVFSTPKSDSNRQLATPPATQPRTTQSAQFEATSSLPLALLGGGKQPTLDCDDKEEGFSTADPLPPYCEHGDFGPVSSYARCEICGLKVSALAMEALKKFPSIMERLERSDVNYDTLAQRFILTQLRIRFLHIQRTLASWLLEDSEHDMIYQSAVLCQAIPNQLRREQWEEAYKKKAKISKYTPIFILDSRFALLSAYGVNFETIQKDMIQMEKESVQYEQEKAMSTSRQTGSRASGGRPTSA</sequence>
<organism evidence="2 3">
    <name type="scientific">Coprinopsis marcescibilis</name>
    <name type="common">Agaric fungus</name>
    <name type="synonym">Psathyrella marcescibilis</name>
    <dbReference type="NCBI Taxonomy" id="230819"/>
    <lineage>
        <taxon>Eukaryota</taxon>
        <taxon>Fungi</taxon>
        <taxon>Dikarya</taxon>
        <taxon>Basidiomycota</taxon>
        <taxon>Agaricomycotina</taxon>
        <taxon>Agaricomycetes</taxon>
        <taxon>Agaricomycetidae</taxon>
        <taxon>Agaricales</taxon>
        <taxon>Agaricineae</taxon>
        <taxon>Psathyrellaceae</taxon>
        <taxon>Coprinopsis</taxon>
    </lineage>
</organism>
<dbReference type="EMBL" id="ML210514">
    <property type="protein sequence ID" value="TFK17412.1"/>
    <property type="molecule type" value="Genomic_DNA"/>
</dbReference>
<keyword evidence="3" id="KW-1185">Reference proteome</keyword>
<dbReference type="Proteomes" id="UP000307440">
    <property type="component" value="Unassembled WGS sequence"/>
</dbReference>
<feature type="compositionally biased region" description="Low complexity" evidence="1">
    <location>
        <begin position="32"/>
        <end position="45"/>
    </location>
</feature>
<name>A0A5C3KC35_COPMA</name>
<evidence type="ECO:0000313" key="2">
    <source>
        <dbReference type="EMBL" id="TFK17412.1"/>
    </source>
</evidence>
<feature type="region of interest" description="Disordered" evidence="1">
    <location>
        <begin position="25"/>
        <end position="45"/>
    </location>
</feature>
<protein>
    <submittedName>
        <fullName evidence="2">Uncharacterized protein</fullName>
    </submittedName>
</protein>
<dbReference type="AlphaFoldDB" id="A0A5C3KC35"/>
<proteinExistence type="predicted"/>
<evidence type="ECO:0000256" key="1">
    <source>
        <dbReference type="SAM" id="MobiDB-lite"/>
    </source>
</evidence>
<feature type="region of interest" description="Disordered" evidence="1">
    <location>
        <begin position="235"/>
        <end position="260"/>
    </location>
</feature>
<accession>A0A5C3KC35</accession>
<reference evidence="2 3" key="1">
    <citation type="journal article" date="2019" name="Nat. Ecol. Evol.">
        <title>Megaphylogeny resolves global patterns of mushroom evolution.</title>
        <authorList>
            <person name="Varga T."/>
            <person name="Krizsan K."/>
            <person name="Foldi C."/>
            <person name="Dima B."/>
            <person name="Sanchez-Garcia M."/>
            <person name="Sanchez-Ramirez S."/>
            <person name="Szollosi G.J."/>
            <person name="Szarkandi J.G."/>
            <person name="Papp V."/>
            <person name="Albert L."/>
            <person name="Andreopoulos W."/>
            <person name="Angelini C."/>
            <person name="Antonin V."/>
            <person name="Barry K.W."/>
            <person name="Bougher N.L."/>
            <person name="Buchanan P."/>
            <person name="Buyck B."/>
            <person name="Bense V."/>
            <person name="Catcheside P."/>
            <person name="Chovatia M."/>
            <person name="Cooper J."/>
            <person name="Damon W."/>
            <person name="Desjardin D."/>
            <person name="Finy P."/>
            <person name="Geml J."/>
            <person name="Haridas S."/>
            <person name="Hughes K."/>
            <person name="Justo A."/>
            <person name="Karasinski D."/>
            <person name="Kautmanova I."/>
            <person name="Kiss B."/>
            <person name="Kocsube S."/>
            <person name="Kotiranta H."/>
            <person name="LaButti K.M."/>
            <person name="Lechner B.E."/>
            <person name="Liimatainen K."/>
            <person name="Lipzen A."/>
            <person name="Lukacs Z."/>
            <person name="Mihaltcheva S."/>
            <person name="Morgado L.N."/>
            <person name="Niskanen T."/>
            <person name="Noordeloos M.E."/>
            <person name="Ohm R.A."/>
            <person name="Ortiz-Santana B."/>
            <person name="Ovrebo C."/>
            <person name="Racz N."/>
            <person name="Riley R."/>
            <person name="Savchenko A."/>
            <person name="Shiryaev A."/>
            <person name="Soop K."/>
            <person name="Spirin V."/>
            <person name="Szebenyi C."/>
            <person name="Tomsovsky M."/>
            <person name="Tulloss R.E."/>
            <person name="Uehling J."/>
            <person name="Grigoriev I.V."/>
            <person name="Vagvolgyi C."/>
            <person name="Papp T."/>
            <person name="Martin F.M."/>
            <person name="Miettinen O."/>
            <person name="Hibbett D.S."/>
            <person name="Nagy L.G."/>
        </authorList>
    </citation>
    <scope>NUCLEOTIDE SEQUENCE [LARGE SCALE GENOMIC DNA]</scope>
    <source>
        <strain evidence="2 3">CBS 121175</strain>
    </source>
</reference>
<evidence type="ECO:0000313" key="3">
    <source>
        <dbReference type="Proteomes" id="UP000307440"/>
    </source>
</evidence>